<dbReference type="Proteomes" id="UP000054047">
    <property type="component" value="Unassembled WGS sequence"/>
</dbReference>
<evidence type="ECO:0000313" key="1">
    <source>
        <dbReference type="EMBL" id="KIH47648.1"/>
    </source>
</evidence>
<dbReference type="EMBL" id="KN767416">
    <property type="protein sequence ID" value="KIH47648.1"/>
    <property type="molecule type" value="Genomic_DNA"/>
</dbReference>
<accession>A0A0C2BUM6</accession>
<reference evidence="1 2" key="1">
    <citation type="submission" date="2013-12" db="EMBL/GenBank/DDBJ databases">
        <title>Draft genome of the parsitic nematode Ancylostoma duodenale.</title>
        <authorList>
            <person name="Mitreva M."/>
        </authorList>
    </citation>
    <scope>NUCLEOTIDE SEQUENCE [LARGE SCALE GENOMIC DNA]</scope>
    <source>
        <strain evidence="1 2">Zhejiang</strain>
    </source>
</reference>
<name>A0A0C2BUM6_9BILA</name>
<sequence length="73" mass="8326">VQVNELQNSIKFVLDSISQTTSMLGTQQQEINRALLSVSQRDTDISRVEIETKDHLKLSDFFSCWVRNVKEAG</sequence>
<dbReference type="OrthoDB" id="441517at2759"/>
<protein>
    <submittedName>
        <fullName evidence="1">Uncharacterized protein</fullName>
    </submittedName>
</protein>
<evidence type="ECO:0000313" key="2">
    <source>
        <dbReference type="Proteomes" id="UP000054047"/>
    </source>
</evidence>
<feature type="non-terminal residue" evidence="1">
    <location>
        <position position="1"/>
    </location>
</feature>
<proteinExistence type="predicted"/>
<keyword evidence="2" id="KW-1185">Reference proteome</keyword>
<organism evidence="1 2">
    <name type="scientific">Ancylostoma duodenale</name>
    <dbReference type="NCBI Taxonomy" id="51022"/>
    <lineage>
        <taxon>Eukaryota</taxon>
        <taxon>Metazoa</taxon>
        <taxon>Ecdysozoa</taxon>
        <taxon>Nematoda</taxon>
        <taxon>Chromadorea</taxon>
        <taxon>Rhabditida</taxon>
        <taxon>Rhabditina</taxon>
        <taxon>Rhabditomorpha</taxon>
        <taxon>Strongyloidea</taxon>
        <taxon>Ancylostomatidae</taxon>
        <taxon>Ancylostomatinae</taxon>
        <taxon>Ancylostoma</taxon>
    </lineage>
</organism>
<gene>
    <name evidence="1" type="ORF">ANCDUO_22288</name>
</gene>
<dbReference type="AlphaFoldDB" id="A0A0C2BUM6"/>